<name>A0AB38R452_PARTM</name>
<proteinExistence type="predicted"/>
<organism evidence="1 2">
    <name type="scientific">Parageobacillus thermoglucosidasius</name>
    <name type="common">Geobacillus thermoglucosidasius</name>
    <dbReference type="NCBI Taxonomy" id="1426"/>
    <lineage>
        <taxon>Bacteria</taxon>
        <taxon>Bacillati</taxon>
        <taxon>Bacillota</taxon>
        <taxon>Bacilli</taxon>
        <taxon>Bacillales</taxon>
        <taxon>Anoxybacillaceae</taxon>
        <taxon>Parageobacillus</taxon>
    </lineage>
</organism>
<keyword evidence="1" id="KW-0614">Plasmid</keyword>
<sequence length="189" mass="22280">MSYLNVYKQELELLAEQPKDWKERLKHAVYKRILRAETLVYTFTVPASYYLRGEMLCEDVSELGEMNYTQQDLIQLLVNDFIRNVRRISDPQHIYQKLLLRDRRPVKINSKRMKPDSGEMSNVVEVEFRIKRSLALRLEVLLADIAELHPDARFSVEDVLEIIYCDFIEAYKNGNLKNVVEKIIENAQG</sequence>
<dbReference type="Proteomes" id="UP001058458">
    <property type="component" value="Plasmid unnamed2"/>
</dbReference>
<evidence type="ECO:0000313" key="2">
    <source>
        <dbReference type="Proteomes" id="UP001058458"/>
    </source>
</evidence>
<accession>A0AB38R452</accession>
<evidence type="ECO:0000313" key="1">
    <source>
        <dbReference type="EMBL" id="UOE78404.1"/>
    </source>
</evidence>
<dbReference type="AlphaFoldDB" id="A0AB38R452"/>
<geneLocation type="plasmid" evidence="1 2">
    <name>unnamed2</name>
</geneLocation>
<protein>
    <recommendedName>
        <fullName evidence="3">DUF1836 domain-containing protein</fullName>
    </recommendedName>
</protein>
<reference evidence="1" key="1">
    <citation type="submission" date="2020-10" db="EMBL/GenBank/DDBJ databases">
        <authorList>
            <person name="Delgado J.A."/>
            <person name="Gonzalez J.M."/>
        </authorList>
    </citation>
    <scope>NUCLEOTIDE SEQUENCE</scope>
    <source>
        <strain evidence="1">23.6</strain>
        <plasmid evidence="1">unnamed2</plasmid>
    </source>
</reference>
<dbReference type="RefSeq" id="WP_248295994.1">
    <property type="nucleotide sequence ID" value="NZ_CP063416.1"/>
</dbReference>
<dbReference type="EMBL" id="CP063416">
    <property type="protein sequence ID" value="UOE78404.1"/>
    <property type="molecule type" value="Genomic_DNA"/>
</dbReference>
<gene>
    <name evidence="1" type="ORF">IMI45_20110</name>
</gene>
<evidence type="ECO:0008006" key="3">
    <source>
        <dbReference type="Google" id="ProtNLM"/>
    </source>
</evidence>